<evidence type="ECO:0000256" key="1">
    <source>
        <dbReference type="SAM" id="Phobius"/>
    </source>
</evidence>
<dbReference type="Proteomes" id="UP000276133">
    <property type="component" value="Unassembled WGS sequence"/>
</dbReference>
<dbReference type="EMBL" id="REGN01000828">
    <property type="protein sequence ID" value="RNA38755.1"/>
    <property type="molecule type" value="Genomic_DNA"/>
</dbReference>
<gene>
    <name evidence="2" type="ORF">BpHYR1_037109</name>
</gene>
<organism evidence="2 3">
    <name type="scientific">Brachionus plicatilis</name>
    <name type="common">Marine rotifer</name>
    <name type="synonym">Brachionus muelleri</name>
    <dbReference type="NCBI Taxonomy" id="10195"/>
    <lineage>
        <taxon>Eukaryota</taxon>
        <taxon>Metazoa</taxon>
        <taxon>Spiralia</taxon>
        <taxon>Gnathifera</taxon>
        <taxon>Rotifera</taxon>
        <taxon>Eurotatoria</taxon>
        <taxon>Monogononta</taxon>
        <taxon>Pseudotrocha</taxon>
        <taxon>Ploima</taxon>
        <taxon>Brachionidae</taxon>
        <taxon>Brachionus</taxon>
    </lineage>
</organism>
<reference evidence="2 3" key="1">
    <citation type="journal article" date="2018" name="Sci. Rep.">
        <title>Genomic signatures of local adaptation to the degree of environmental predictability in rotifers.</title>
        <authorList>
            <person name="Franch-Gras L."/>
            <person name="Hahn C."/>
            <person name="Garcia-Roger E.M."/>
            <person name="Carmona M.J."/>
            <person name="Serra M."/>
            <person name="Gomez A."/>
        </authorList>
    </citation>
    <scope>NUCLEOTIDE SEQUENCE [LARGE SCALE GENOMIC DNA]</scope>
    <source>
        <strain evidence="2">HYR1</strain>
    </source>
</reference>
<keyword evidence="3" id="KW-1185">Reference proteome</keyword>
<name>A0A3M7SSR6_BRAPC</name>
<comment type="caution">
    <text evidence="2">The sequence shown here is derived from an EMBL/GenBank/DDBJ whole genome shotgun (WGS) entry which is preliminary data.</text>
</comment>
<feature type="transmembrane region" description="Helical" evidence="1">
    <location>
        <begin position="30"/>
        <end position="55"/>
    </location>
</feature>
<evidence type="ECO:0000313" key="2">
    <source>
        <dbReference type="EMBL" id="RNA38755.1"/>
    </source>
</evidence>
<dbReference type="AlphaFoldDB" id="A0A3M7SSR6"/>
<keyword evidence="1" id="KW-1133">Transmembrane helix</keyword>
<keyword evidence="1" id="KW-0472">Membrane</keyword>
<sequence>MFHFWLGGIVRQNYSIQVKEVSQSIKTRKLISIALIIETFTSLLVSFMILIRCIIDVMAYFRVLITYNCPKHGSSAFNIAEFLKNLGFVLYIIEVFSKRYLYNHFCILGLLLIS</sequence>
<proteinExistence type="predicted"/>
<evidence type="ECO:0000313" key="3">
    <source>
        <dbReference type="Proteomes" id="UP000276133"/>
    </source>
</evidence>
<keyword evidence="1" id="KW-0812">Transmembrane</keyword>
<accession>A0A3M7SSR6</accession>
<protein>
    <submittedName>
        <fullName evidence="2">Uncharacterized protein</fullName>
    </submittedName>
</protein>